<evidence type="ECO:0000313" key="1">
    <source>
        <dbReference type="EMBL" id="KAF5664721.1"/>
    </source>
</evidence>
<protein>
    <submittedName>
        <fullName evidence="1">Life-span regulatory factor</fullName>
    </submittedName>
</protein>
<comment type="caution">
    <text evidence="1">The sequence shown here is derived from an EMBL/GenBank/DDBJ whole genome shotgun (WGS) entry which is preliminary data.</text>
</comment>
<dbReference type="OrthoDB" id="3599883at2759"/>
<reference evidence="1 2" key="1">
    <citation type="submission" date="2020-05" db="EMBL/GenBank/DDBJ databases">
        <title>Identification and distribution of gene clusters putatively required for synthesis of sphingolipid metabolism inhibitors in phylogenetically diverse species of the filamentous fungus Fusarium.</title>
        <authorList>
            <person name="Kim H.-S."/>
            <person name="Busman M."/>
            <person name="Brown D.W."/>
            <person name="Divon H."/>
            <person name="Uhlig S."/>
            <person name="Proctor R.H."/>
        </authorList>
    </citation>
    <scope>NUCLEOTIDE SEQUENCE [LARGE SCALE GENOMIC DNA]</scope>
    <source>
        <strain evidence="1 2">NRRL 20693</strain>
    </source>
</reference>
<organism evidence="1 2">
    <name type="scientific">Fusarium heterosporum</name>
    <dbReference type="NCBI Taxonomy" id="42747"/>
    <lineage>
        <taxon>Eukaryota</taxon>
        <taxon>Fungi</taxon>
        <taxon>Dikarya</taxon>
        <taxon>Ascomycota</taxon>
        <taxon>Pezizomycotina</taxon>
        <taxon>Sordariomycetes</taxon>
        <taxon>Hypocreomycetidae</taxon>
        <taxon>Hypocreales</taxon>
        <taxon>Nectriaceae</taxon>
        <taxon>Fusarium</taxon>
        <taxon>Fusarium heterosporum species complex</taxon>
    </lineage>
</organism>
<sequence>MGIPIINHHTPSKVARYSAEQPQEDLVFVAEEENVFPYFCMTCEKEFTPRDHQLLYCSESCRKFDHETYPKVTRSTCYTSKCVANLPFYSASVPAPKDIVPRASPTRTAIGFPMATGDLRGAANNGAVDTTCCRSASAALNVAPRTGYA</sequence>
<gene>
    <name evidence="1" type="ORF">FHETE_6993</name>
</gene>
<dbReference type="InterPro" id="IPR024368">
    <property type="entry name" value="Ecl1/2/3"/>
</dbReference>
<proteinExistence type="predicted"/>
<accession>A0A8H5T4Y6</accession>
<dbReference type="Proteomes" id="UP000567885">
    <property type="component" value="Unassembled WGS sequence"/>
</dbReference>
<dbReference type="Pfam" id="PF12855">
    <property type="entry name" value="Ecl1"/>
    <property type="match status" value="1"/>
</dbReference>
<dbReference type="AlphaFoldDB" id="A0A8H5T4Y6"/>
<dbReference type="EMBL" id="JAAGWQ010000132">
    <property type="protein sequence ID" value="KAF5664721.1"/>
    <property type="molecule type" value="Genomic_DNA"/>
</dbReference>
<evidence type="ECO:0000313" key="2">
    <source>
        <dbReference type="Proteomes" id="UP000567885"/>
    </source>
</evidence>
<name>A0A8H5T4Y6_FUSHE</name>
<keyword evidence="2" id="KW-1185">Reference proteome</keyword>